<dbReference type="CDD" id="cd02012">
    <property type="entry name" value="TPP_TK"/>
    <property type="match status" value="1"/>
</dbReference>
<name>A0A1N7PGJ5_9BACL</name>
<dbReference type="InterPro" id="IPR029061">
    <property type="entry name" value="THDP-binding"/>
</dbReference>
<sequence>MEFEELRRLEQVATQVRLQIMNMIYEAQTGHTGSSLGETDILVSLYFGGILRVDPKQPDWEGRDRFILSKGHAVEAYYATLAQMGFFDPDLLKTYCHYGSPFIGHPNNKIPGVEMNTGALGHGLAIGVGMALAGRLSEPDSKSRYRVFVLMGDGELAEGSVWEAAMAASHYQLDNLVAIVDRNRLQISGSTENVMSLEPLHSKWESFGWDVREIDGHDYRGLIDTFASVPFSKSRPSLVIANTIKGKGISFAENRAGWHHHVPTEEEYLRALDELNALLGGGAQ</sequence>
<gene>
    <name evidence="5" type="ORF">SAMN05421799_11344</name>
</gene>
<proteinExistence type="inferred from homology"/>
<evidence type="ECO:0000256" key="2">
    <source>
        <dbReference type="ARBA" id="ARBA00007131"/>
    </source>
</evidence>
<reference evidence="6" key="1">
    <citation type="submission" date="2017-01" db="EMBL/GenBank/DDBJ databases">
        <authorList>
            <person name="Varghese N."/>
            <person name="Submissions S."/>
        </authorList>
    </citation>
    <scope>NUCLEOTIDE SEQUENCE [LARGE SCALE GENOMIC DNA]</scope>
    <source>
        <strain evidence="6">DSM 16176</strain>
    </source>
</reference>
<dbReference type="Proteomes" id="UP000186156">
    <property type="component" value="Unassembled WGS sequence"/>
</dbReference>
<feature type="domain" description="Transketolase N-terminal" evidence="4">
    <location>
        <begin position="11"/>
        <end position="260"/>
    </location>
</feature>
<dbReference type="PANTHER" id="PTHR47514">
    <property type="entry name" value="TRANSKETOLASE N-TERMINAL SECTION-RELATED"/>
    <property type="match status" value="1"/>
</dbReference>
<keyword evidence="3" id="KW-0786">Thiamine pyrophosphate</keyword>
<dbReference type="Gene3D" id="3.40.50.970">
    <property type="match status" value="1"/>
</dbReference>
<evidence type="ECO:0000256" key="3">
    <source>
        <dbReference type="ARBA" id="ARBA00023052"/>
    </source>
</evidence>
<protein>
    <submittedName>
        <fullName evidence="5">Transketolase</fullName>
    </submittedName>
</protein>
<accession>A0A1N7PGJ5</accession>
<evidence type="ECO:0000256" key="1">
    <source>
        <dbReference type="ARBA" id="ARBA00001964"/>
    </source>
</evidence>
<keyword evidence="6" id="KW-1185">Reference proteome</keyword>
<dbReference type="OrthoDB" id="8732661at2"/>
<dbReference type="PANTHER" id="PTHR47514:SF1">
    <property type="entry name" value="TRANSKETOLASE N-TERMINAL SECTION-RELATED"/>
    <property type="match status" value="1"/>
</dbReference>
<dbReference type="InterPro" id="IPR005474">
    <property type="entry name" value="Transketolase_N"/>
</dbReference>
<evidence type="ECO:0000313" key="5">
    <source>
        <dbReference type="EMBL" id="SIT09656.1"/>
    </source>
</evidence>
<dbReference type="Pfam" id="PF00456">
    <property type="entry name" value="Transketolase_N"/>
    <property type="match status" value="1"/>
</dbReference>
<dbReference type="STRING" id="252246.SAMN05421799_11344"/>
<dbReference type="AlphaFoldDB" id="A0A1N7PGJ5"/>
<comment type="similarity">
    <text evidence="2">Belongs to the transketolase family.</text>
</comment>
<dbReference type="EMBL" id="FTOO01000013">
    <property type="protein sequence ID" value="SIT09656.1"/>
    <property type="molecule type" value="Genomic_DNA"/>
</dbReference>
<evidence type="ECO:0000313" key="6">
    <source>
        <dbReference type="Proteomes" id="UP000186156"/>
    </source>
</evidence>
<organism evidence="5 6">
    <name type="scientific">Alicyclobacillus vulcanalis</name>
    <dbReference type="NCBI Taxonomy" id="252246"/>
    <lineage>
        <taxon>Bacteria</taxon>
        <taxon>Bacillati</taxon>
        <taxon>Bacillota</taxon>
        <taxon>Bacilli</taxon>
        <taxon>Bacillales</taxon>
        <taxon>Alicyclobacillaceae</taxon>
        <taxon>Alicyclobacillus</taxon>
    </lineage>
</organism>
<dbReference type="SUPFAM" id="SSF52518">
    <property type="entry name" value="Thiamin diphosphate-binding fold (THDP-binding)"/>
    <property type="match status" value="1"/>
</dbReference>
<evidence type="ECO:0000259" key="4">
    <source>
        <dbReference type="Pfam" id="PF00456"/>
    </source>
</evidence>
<dbReference type="RefSeq" id="WP_076348861.1">
    <property type="nucleotide sequence ID" value="NZ_FTOO01000013.1"/>
</dbReference>
<comment type="cofactor">
    <cofactor evidence="1">
        <name>thiamine diphosphate</name>
        <dbReference type="ChEBI" id="CHEBI:58937"/>
    </cofactor>
</comment>